<evidence type="ECO:0000313" key="8">
    <source>
        <dbReference type="Proteomes" id="UP000236729"/>
    </source>
</evidence>
<dbReference type="SMR" id="A0A1H6E7J7"/>
<dbReference type="GO" id="GO:0016787">
    <property type="term" value="F:hydrolase activity"/>
    <property type="evidence" value="ECO:0007669"/>
    <property type="project" value="UniProtKB-KW"/>
</dbReference>
<keyword evidence="2" id="KW-0378">Hydrolase</keyword>
<feature type="region of interest" description="Disordered" evidence="3">
    <location>
        <begin position="34"/>
        <end position="56"/>
    </location>
</feature>
<dbReference type="EMBL" id="FNVB01000009">
    <property type="protein sequence ID" value="SEG92924.1"/>
    <property type="molecule type" value="Genomic_DNA"/>
</dbReference>
<accession>A0A1H6E7J7</accession>
<evidence type="ECO:0000313" key="7">
    <source>
        <dbReference type="Proteomes" id="UP000199690"/>
    </source>
</evidence>
<dbReference type="Gene3D" id="3.10.450.30">
    <property type="entry name" value="Microbial ribonucleases"/>
    <property type="match status" value="1"/>
</dbReference>
<reference evidence="5" key="2">
    <citation type="submission" date="2016-10" db="EMBL/GenBank/DDBJ databases">
        <authorList>
            <person name="de Groot N.N."/>
        </authorList>
    </citation>
    <scope>NUCLEOTIDE SEQUENCE [LARGE SCALE GENOMIC DNA]</scope>
    <source>
        <strain evidence="5">ATCC 20501</strain>
    </source>
</reference>
<feature type="transmembrane region" description="Helical" evidence="4">
    <location>
        <begin position="7"/>
        <end position="24"/>
    </location>
</feature>
<dbReference type="RefSeq" id="WP_093351671.1">
    <property type="nucleotide sequence ID" value="NZ_FNVB01000009.1"/>
</dbReference>
<keyword evidence="4" id="KW-1133">Transmembrane helix</keyword>
<keyword evidence="4" id="KW-0472">Membrane</keyword>
<dbReference type="Proteomes" id="UP000199690">
    <property type="component" value="Unassembled WGS sequence"/>
</dbReference>
<name>A0A1H6E7J7_9PSEU</name>
<reference evidence="7 8" key="1">
    <citation type="submission" date="2016-10" db="EMBL/GenBank/DDBJ databases">
        <authorList>
            <person name="Varghese N."/>
            <person name="Submissions S."/>
        </authorList>
    </citation>
    <scope>NUCLEOTIDE SEQUENCE [LARGE SCALE GENOMIC DNA]</scope>
    <source>
        <strain evidence="8">ATCC 20501</strain>
        <strain evidence="6 7">CGMCC 4.3529</strain>
    </source>
</reference>
<proteinExistence type="predicted"/>
<dbReference type="SUPFAM" id="SSF53933">
    <property type="entry name" value="Microbial ribonucleases"/>
    <property type="match status" value="1"/>
</dbReference>
<sequence length="143" mass="15387">MTSRKRISTALIGLIALVVVGWFVRDYAVTDAPPAGSQPAAAVPGAESGLPIQELSSLPPEAGQTWKLIQSGGPFPYPNKDGTVFGNREGVLPDEKAGYYHEYTVPTPGSRDRGARRLVTGDRSELYYTSDHYESFVVVDTTG</sequence>
<dbReference type="Proteomes" id="UP000236729">
    <property type="component" value="Unassembled WGS sequence"/>
</dbReference>
<dbReference type="EMBL" id="FOME01000004">
    <property type="protein sequence ID" value="SFD41339.1"/>
    <property type="molecule type" value="Genomic_DNA"/>
</dbReference>
<evidence type="ECO:0000256" key="2">
    <source>
        <dbReference type="ARBA" id="ARBA00022801"/>
    </source>
</evidence>
<dbReference type="InterPro" id="IPR000026">
    <property type="entry name" value="N1-like"/>
</dbReference>
<evidence type="ECO:0000256" key="3">
    <source>
        <dbReference type="SAM" id="MobiDB-lite"/>
    </source>
</evidence>
<dbReference type="GO" id="GO:0003723">
    <property type="term" value="F:RNA binding"/>
    <property type="evidence" value="ECO:0007669"/>
    <property type="project" value="InterPro"/>
</dbReference>
<accession>A0A1I1S4C4</accession>
<evidence type="ECO:0000313" key="6">
    <source>
        <dbReference type="EMBL" id="SFD41339.1"/>
    </source>
</evidence>
<protein>
    <submittedName>
        <fullName evidence="5">Guanyl-specific ribonuclease Sa</fullName>
    </submittedName>
</protein>
<dbReference type="InterPro" id="IPR016191">
    <property type="entry name" value="Ribonuclease/ribotoxin"/>
</dbReference>
<evidence type="ECO:0000313" key="5">
    <source>
        <dbReference type="EMBL" id="SEG92924.1"/>
    </source>
</evidence>
<keyword evidence="1" id="KW-0540">Nuclease</keyword>
<evidence type="ECO:0000256" key="4">
    <source>
        <dbReference type="SAM" id="Phobius"/>
    </source>
</evidence>
<keyword evidence="4" id="KW-0812">Transmembrane</keyword>
<dbReference type="AlphaFoldDB" id="A0A1H6E7J7"/>
<organism evidence="5 8">
    <name type="scientific">Saccharopolyspora kobensis</name>
    <dbReference type="NCBI Taxonomy" id="146035"/>
    <lineage>
        <taxon>Bacteria</taxon>
        <taxon>Bacillati</taxon>
        <taxon>Actinomycetota</taxon>
        <taxon>Actinomycetes</taxon>
        <taxon>Pseudonocardiales</taxon>
        <taxon>Pseudonocardiaceae</taxon>
        <taxon>Saccharopolyspora</taxon>
    </lineage>
</organism>
<dbReference type="Pfam" id="PF00545">
    <property type="entry name" value="Ribonuclease"/>
    <property type="match status" value="1"/>
</dbReference>
<gene>
    <name evidence="5" type="ORF">SAMN02982929_05690</name>
    <name evidence="6" type="ORF">SAMN05216506_104220</name>
</gene>
<evidence type="ECO:0000256" key="1">
    <source>
        <dbReference type="ARBA" id="ARBA00022722"/>
    </source>
</evidence>
<keyword evidence="7" id="KW-1185">Reference proteome</keyword>
<dbReference type="GO" id="GO:0004521">
    <property type="term" value="F:RNA endonuclease activity"/>
    <property type="evidence" value="ECO:0007669"/>
    <property type="project" value="InterPro"/>
</dbReference>